<dbReference type="SUPFAM" id="SSF48264">
    <property type="entry name" value="Cytochrome P450"/>
    <property type="match status" value="1"/>
</dbReference>
<name>A0A9P6C863_9AGAR</name>
<evidence type="ECO:0000256" key="10">
    <source>
        <dbReference type="ARBA" id="ARBA00023004"/>
    </source>
</evidence>
<evidence type="ECO:0000256" key="8">
    <source>
        <dbReference type="ARBA" id="ARBA00022989"/>
    </source>
</evidence>
<dbReference type="EMBL" id="MU150499">
    <property type="protein sequence ID" value="KAF9455886.1"/>
    <property type="molecule type" value="Genomic_DNA"/>
</dbReference>
<dbReference type="PANTHER" id="PTHR24305">
    <property type="entry name" value="CYTOCHROME P450"/>
    <property type="match status" value="1"/>
</dbReference>
<comment type="pathway">
    <text evidence="3">Secondary metabolite biosynthesis; terpenoid biosynthesis.</text>
</comment>
<keyword evidence="9" id="KW-0560">Oxidoreductase</keyword>
<keyword evidence="11" id="KW-0503">Monooxygenase</keyword>
<evidence type="ECO:0000313" key="14">
    <source>
        <dbReference type="EMBL" id="KAF9455886.1"/>
    </source>
</evidence>
<evidence type="ECO:0000256" key="1">
    <source>
        <dbReference type="ARBA" id="ARBA00001971"/>
    </source>
</evidence>
<evidence type="ECO:0000256" key="9">
    <source>
        <dbReference type="ARBA" id="ARBA00023002"/>
    </source>
</evidence>
<sequence>MTTETPRLDRSSHPSTGFPGYSLPITIVMAWCCFVYLRKRLAPSLSNIAGPSPNSFILGNIPQLISEDGYDFHTDLARNYGGVVKLHAICGAKQLYVFDHAAMHSVLIKDEHIYNMPDAFLAANHLMFGPCLVSTSGQRHRRGRKIMNPTFSPARLREMFPILFGIAHKTNVTILEASVDSKNGETDMLHILGTTALEFIGQAGLGHSFAASRSGTLEGMKQLLFAAKRMIVPMQALPFLLRIAPSTFRRKLIDLVPLPDLHLARDLVDILDKNSRAILKGKREAIAKGGSAIIEQFGQGKDAMSLLMRADQLSEEELLGQMNVLIFAGTDTTSTAMCRCLQELARHPTIQAQLRDEVTKADAHGDIDFDVISTLPVLDAVCKETLRMYPPAVTSSRQASEDVMMPLSAPMIGVDNSTITEILVPAGTIVHVGIKAANQSRVVWGPDALEWKPERWLSPLPQTVLDANIPGVYPKLMTFIGGPRGCIGFKFAEMSMKVLLVVLLKEFEFALSNKEIVWKLGVAEAPTVEGKQSFPMLVTRIQG</sequence>
<evidence type="ECO:0000256" key="11">
    <source>
        <dbReference type="ARBA" id="ARBA00023033"/>
    </source>
</evidence>
<evidence type="ECO:0000256" key="13">
    <source>
        <dbReference type="PIRSR" id="PIRSR602401-1"/>
    </source>
</evidence>
<keyword evidence="15" id="KW-1185">Reference proteome</keyword>
<dbReference type="InterPro" id="IPR050121">
    <property type="entry name" value="Cytochrome_P450_monoxygenase"/>
</dbReference>
<dbReference type="InterPro" id="IPR001128">
    <property type="entry name" value="Cyt_P450"/>
</dbReference>
<comment type="caution">
    <text evidence="14">The sequence shown here is derived from an EMBL/GenBank/DDBJ whole genome shotgun (WGS) entry which is preliminary data.</text>
</comment>
<dbReference type="InterPro" id="IPR002401">
    <property type="entry name" value="Cyt_P450_E_grp-I"/>
</dbReference>
<dbReference type="AlphaFoldDB" id="A0A9P6C863"/>
<evidence type="ECO:0000256" key="4">
    <source>
        <dbReference type="ARBA" id="ARBA00010617"/>
    </source>
</evidence>
<keyword evidence="12" id="KW-0472">Membrane</keyword>
<organism evidence="14 15">
    <name type="scientific">Collybia nuda</name>
    <dbReference type="NCBI Taxonomy" id="64659"/>
    <lineage>
        <taxon>Eukaryota</taxon>
        <taxon>Fungi</taxon>
        <taxon>Dikarya</taxon>
        <taxon>Basidiomycota</taxon>
        <taxon>Agaricomycotina</taxon>
        <taxon>Agaricomycetes</taxon>
        <taxon>Agaricomycetidae</taxon>
        <taxon>Agaricales</taxon>
        <taxon>Tricholomatineae</taxon>
        <taxon>Clitocybaceae</taxon>
        <taxon>Collybia</taxon>
    </lineage>
</organism>
<dbReference type="InterPro" id="IPR036396">
    <property type="entry name" value="Cyt_P450_sf"/>
</dbReference>
<dbReference type="GO" id="GO:0016705">
    <property type="term" value="F:oxidoreductase activity, acting on paired donors, with incorporation or reduction of molecular oxygen"/>
    <property type="evidence" value="ECO:0007669"/>
    <property type="project" value="InterPro"/>
</dbReference>
<evidence type="ECO:0000313" key="15">
    <source>
        <dbReference type="Proteomes" id="UP000807353"/>
    </source>
</evidence>
<dbReference type="Pfam" id="PF00067">
    <property type="entry name" value="p450"/>
    <property type="match status" value="1"/>
</dbReference>
<dbReference type="Gene3D" id="1.10.630.10">
    <property type="entry name" value="Cytochrome P450"/>
    <property type="match status" value="1"/>
</dbReference>
<comment type="cofactor">
    <cofactor evidence="1 13">
        <name>heme</name>
        <dbReference type="ChEBI" id="CHEBI:30413"/>
    </cofactor>
</comment>
<comment type="subcellular location">
    <subcellularLocation>
        <location evidence="2">Membrane</location>
    </subcellularLocation>
</comment>
<dbReference type="GO" id="GO:0005506">
    <property type="term" value="F:iron ion binding"/>
    <property type="evidence" value="ECO:0007669"/>
    <property type="project" value="InterPro"/>
</dbReference>
<comment type="similarity">
    <text evidence="4">Belongs to the cytochrome P450 family.</text>
</comment>
<accession>A0A9P6C863</accession>
<keyword evidence="7 13" id="KW-0479">Metal-binding</keyword>
<evidence type="ECO:0000256" key="2">
    <source>
        <dbReference type="ARBA" id="ARBA00004370"/>
    </source>
</evidence>
<protein>
    <submittedName>
        <fullName evidence="14">Cytochrome P450</fullName>
    </submittedName>
</protein>
<keyword evidence="5 13" id="KW-0349">Heme</keyword>
<reference evidence="14" key="1">
    <citation type="submission" date="2020-11" db="EMBL/GenBank/DDBJ databases">
        <authorList>
            <consortium name="DOE Joint Genome Institute"/>
            <person name="Ahrendt S."/>
            <person name="Riley R."/>
            <person name="Andreopoulos W."/>
            <person name="Labutti K."/>
            <person name="Pangilinan J."/>
            <person name="Ruiz-Duenas F.J."/>
            <person name="Barrasa J.M."/>
            <person name="Sanchez-Garcia M."/>
            <person name="Camarero S."/>
            <person name="Miyauchi S."/>
            <person name="Serrano A."/>
            <person name="Linde D."/>
            <person name="Babiker R."/>
            <person name="Drula E."/>
            <person name="Ayuso-Fernandez I."/>
            <person name="Pacheco R."/>
            <person name="Padilla G."/>
            <person name="Ferreira P."/>
            <person name="Barriuso J."/>
            <person name="Kellner H."/>
            <person name="Castanera R."/>
            <person name="Alfaro M."/>
            <person name="Ramirez L."/>
            <person name="Pisabarro A.G."/>
            <person name="Kuo A."/>
            <person name="Tritt A."/>
            <person name="Lipzen A."/>
            <person name="He G."/>
            <person name="Yan M."/>
            <person name="Ng V."/>
            <person name="Cullen D."/>
            <person name="Martin F."/>
            <person name="Rosso M.-N."/>
            <person name="Henrissat B."/>
            <person name="Hibbett D."/>
            <person name="Martinez A.T."/>
            <person name="Grigoriev I.V."/>
        </authorList>
    </citation>
    <scope>NUCLEOTIDE SEQUENCE</scope>
    <source>
        <strain evidence="14">CBS 247.69</strain>
    </source>
</reference>
<proteinExistence type="inferred from homology"/>
<evidence type="ECO:0000256" key="12">
    <source>
        <dbReference type="ARBA" id="ARBA00023136"/>
    </source>
</evidence>
<dbReference type="PRINTS" id="PR00463">
    <property type="entry name" value="EP450I"/>
</dbReference>
<dbReference type="GO" id="GO:0004497">
    <property type="term" value="F:monooxygenase activity"/>
    <property type="evidence" value="ECO:0007669"/>
    <property type="project" value="UniProtKB-KW"/>
</dbReference>
<dbReference type="OrthoDB" id="1470350at2759"/>
<dbReference type="GO" id="GO:0020037">
    <property type="term" value="F:heme binding"/>
    <property type="evidence" value="ECO:0007669"/>
    <property type="project" value="InterPro"/>
</dbReference>
<keyword evidence="8" id="KW-1133">Transmembrane helix</keyword>
<feature type="binding site" description="axial binding residue" evidence="13">
    <location>
        <position position="486"/>
    </location>
    <ligand>
        <name>heme</name>
        <dbReference type="ChEBI" id="CHEBI:30413"/>
    </ligand>
    <ligandPart>
        <name>Fe</name>
        <dbReference type="ChEBI" id="CHEBI:18248"/>
    </ligandPart>
</feature>
<dbReference type="PRINTS" id="PR00385">
    <property type="entry name" value="P450"/>
</dbReference>
<evidence type="ECO:0000256" key="6">
    <source>
        <dbReference type="ARBA" id="ARBA00022692"/>
    </source>
</evidence>
<dbReference type="GO" id="GO:0016020">
    <property type="term" value="C:membrane"/>
    <property type="evidence" value="ECO:0007669"/>
    <property type="project" value="UniProtKB-SubCell"/>
</dbReference>
<gene>
    <name evidence="14" type="ORF">BDZ94DRAFT_1277058</name>
</gene>
<evidence type="ECO:0000256" key="5">
    <source>
        <dbReference type="ARBA" id="ARBA00022617"/>
    </source>
</evidence>
<keyword evidence="10 13" id="KW-0408">Iron</keyword>
<dbReference type="PANTHER" id="PTHR24305:SF166">
    <property type="entry name" value="CYTOCHROME P450 12A4, MITOCHONDRIAL-RELATED"/>
    <property type="match status" value="1"/>
</dbReference>
<keyword evidence="6" id="KW-0812">Transmembrane</keyword>
<evidence type="ECO:0000256" key="7">
    <source>
        <dbReference type="ARBA" id="ARBA00022723"/>
    </source>
</evidence>
<dbReference type="Proteomes" id="UP000807353">
    <property type="component" value="Unassembled WGS sequence"/>
</dbReference>
<evidence type="ECO:0000256" key="3">
    <source>
        <dbReference type="ARBA" id="ARBA00004721"/>
    </source>
</evidence>